<feature type="signal peptide" evidence="1">
    <location>
        <begin position="1"/>
        <end position="19"/>
    </location>
</feature>
<accession>A0ABN1TF77</accession>
<evidence type="ECO:0000256" key="1">
    <source>
        <dbReference type="SAM" id="SignalP"/>
    </source>
</evidence>
<organism evidence="2 3">
    <name type="scientific">Kitasatospora arboriphila</name>
    <dbReference type="NCBI Taxonomy" id="258052"/>
    <lineage>
        <taxon>Bacteria</taxon>
        <taxon>Bacillati</taxon>
        <taxon>Actinomycetota</taxon>
        <taxon>Actinomycetes</taxon>
        <taxon>Kitasatosporales</taxon>
        <taxon>Streptomycetaceae</taxon>
        <taxon>Kitasatospora</taxon>
    </lineage>
</organism>
<feature type="chain" id="PRO_5045743474" evidence="1">
    <location>
        <begin position="20"/>
        <end position="68"/>
    </location>
</feature>
<keyword evidence="1" id="KW-0732">Signal</keyword>
<dbReference type="EMBL" id="BAAALD010000016">
    <property type="protein sequence ID" value="GAA1080045.1"/>
    <property type="molecule type" value="Genomic_DNA"/>
</dbReference>
<evidence type="ECO:0000313" key="2">
    <source>
        <dbReference type="EMBL" id="GAA1080045.1"/>
    </source>
</evidence>
<dbReference type="RefSeq" id="WP_344623450.1">
    <property type="nucleotide sequence ID" value="NZ_BAAALD010000016.1"/>
</dbReference>
<reference evidence="2 3" key="1">
    <citation type="journal article" date="2019" name="Int. J. Syst. Evol. Microbiol.">
        <title>The Global Catalogue of Microorganisms (GCM) 10K type strain sequencing project: providing services to taxonomists for standard genome sequencing and annotation.</title>
        <authorList>
            <consortium name="The Broad Institute Genomics Platform"/>
            <consortium name="The Broad Institute Genome Sequencing Center for Infectious Disease"/>
            <person name="Wu L."/>
            <person name="Ma J."/>
        </authorList>
    </citation>
    <scope>NUCLEOTIDE SEQUENCE [LARGE SCALE GENOMIC DNA]</scope>
    <source>
        <strain evidence="2 3">JCM 13002</strain>
    </source>
</reference>
<sequence>MFKKLCAVLALAAAATVFAAPAPAFADGPKTPEEAAVCEAMLSSVFPGLGQAAIDAICAVQDDDTTTG</sequence>
<comment type="caution">
    <text evidence="2">The sequence shown here is derived from an EMBL/GenBank/DDBJ whole genome shotgun (WGS) entry which is preliminary data.</text>
</comment>
<protein>
    <submittedName>
        <fullName evidence="2">Uncharacterized protein</fullName>
    </submittedName>
</protein>
<name>A0ABN1TF77_9ACTN</name>
<dbReference type="Proteomes" id="UP001499987">
    <property type="component" value="Unassembled WGS sequence"/>
</dbReference>
<proteinExistence type="predicted"/>
<gene>
    <name evidence="2" type="ORF">GCM10009663_23220</name>
</gene>
<evidence type="ECO:0000313" key="3">
    <source>
        <dbReference type="Proteomes" id="UP001499987"/>
    </source>
</evidence>
<keyword evidence="3" id="KW-1185">Reference proteome</keyword>